<dbReference type="InterPro" id="IPR003591">
    <property type="entry name" value="Leu-rich_rpt_typical-subtyp"/>
</dbReference>
<dbReference type="Gene3D" id="3.80.10.10">
    <property type="entry name" value="Ribonuclease Inhibitor"/>
    <property type="match status" value="1"/>
</dbReference>
<accession>A0ABD0KTE5</accession>
<evidence type="ECO:0000256" key="1">
    <source>
        <dbReference type="ARBA" id="ARBA00022614"/>
    </source>
</evidence>
<comment type="caution">
    <text evidence="3">The sequence shown here is derived from an EMBL/GenBank/DDBJ whole genome shotgun (WGS) entry which is preliminary data.</text>
</comment>
<proteinExistence type="predicted"/>
<dbReference type="PROSITE" id="PS51450">
    <property type="entry name" value="LRR"/>
    <property type="match status" value="1"/>
</dbReference>
<gene>
    <name evidence="3" type="ORF">BaRGS_00018548</name>
</gene>
<organism evidence="3 4">
    <name type="scientific">Batillaria attramentaria</name>
    <dbReference type="NCBI Taxonomy" id="370345"/>
    <lineage>
        <taxon>Eukaryota</taxon>
        <taxon>Metazoa</taxon>
        <taxon>Spiralia</taxon>
        <taxon>Lophotrochozoa</taxon>
        <taxon>Mollusca</taxon>
        <taxon>Gastropoda</taxon>
        <taxon>Caenogastropoda</taxon>
        <taxon>Sorbeoconcha</taxon>
        <taxon>Cerithioidea</taxon>
        <taxon>Batillariidae</taxon>
        <taxon>Batillaria</taxon>
    </lineage>
</organism>
<evidence type="ECO:0000256" key="2">
    <source>
        <dbReference type="ARBA" id="ARBA00022737"/>
    </source>
</evidence>
<dbReference type="PRINTS" id="PR00019">
    <property type="entry name" value="LEURICHRPT"/>
</dbReference>
<protein>
    <submittedName>
        <fullName evidence="3">Uncharacterized protein</fullName>
    </submittedName>
</protein>
<reference evidence="3 4" key="1">
    <citation type="journal article" date="2023" name="Sci. Data">
        <title>Genome assembly of the Korean intertidal mud-creeper Batillaria attramentaria.</title>
        <authorList>
            <person name="Patra A.K."/>
            <person name="Ho P.T."/>
            <person name="Jun S."/>
            <person name="Lee S.J."/>
            <person name="Kim Y."/>
            <person name="Won Y.J."/>
        </authorList>
    </citation>
    <scope>NUCLEOTIDE SEQUENCE [LARGE SCALE GENOMIC DNA]</scope>
    <source>
        <strain evidence="3">Wonlab-2016</strain>
    </source>
</reference>
<keyword evidence="4" id="KW-1185">Reference proteome</keyword>
<dbReference type="AlphaFoldDB" id="A0ABD0KTE5"/>
<dbReference type="InterPro" id="IPR032675">
    <property type="entry name" value="LRR_dom_sf"/>
</dbReference>
<keyword evidence="2" id="KW-0677">Repeat</keyword>
<dbReference type="InterPro" id="IPR001611">
    <property type="entry name" value="Leu-rich_rpt"/>
</dbReference>
<evidence type="ECO:0000313" key="4">
    <source>
        <dbReference type="Proteomes" id="UP001519460"/>
    </source>
</evidence>
<dbReference type="Pfam" id="PF13855">
    <property type="entry name" value="LRR_8"/>
    <property type="match status" value="1"/>
</dbReference>
<dbReference type="SUPFAM" id="SSF52058">
    <property type="entry name" value="L domain-like"/>
    <property type="match status" value="1"/>
</dbReference>
<dbReference type="PANTHER" id="PTHR48051:SF46">
    <property type="entry name" value="LEUCINE RICH REPEAT-CONTAINING DOMAIN PROTEIN"/>
    <property type="match status" value="1"/>
</dbReference>
<keyword evidence="1" id="KW-0433">Leucine-rich repeat</keyword>
<dbReference type="Proteomes" id="UP001519460">
    <property type="component" value="Unassembled WGS sequence"/>
</dbReference>
<name>A0ABD0KTE5_9CAEN</name>
<dbReference type="InterPro" id="IPR050216">
    <property type="entry name" value="LRR_domain-containing"/>
</dbReference>
<evidence type="ECO:0000313" key="3">
    <source>
        <dbReference type="EMBL" id="KAK7490203.1"/>
    </source>
</evidence>
<dbReference type="EMBL" id="JACVVK020000129">
    <property type="protein sequence ID" value="KAK7490203.1"/>
    <property type="molecule type" value="Genomic_DNA"/>
</dbReference>
<dbReference type="PANTHER" id="PTHR48051">
    <property type="match status" value="1"/>
</dbReference>
<dbReference type="SMART" id="SM00369">
    <property type="entry name" value="LRR_TYP"/>
    <property type="match status" value="3"/>
</dbReference>
<sequence length="307" mass="34571">MPAILKRLRDNLRDLAARVSSVILNRETVDVSLGAEDDTGQGSALDKTLVFRLDCSRVVLNLDPLGTNGLDDNSLSRILGSHTSSGSVQRIVVSSYPNITTLPACIGKFTNIWSLDLSHNSLSDLPWVIVYLRKLTELNLSNNKFTSIPPIIGHLTTLETLVLKDNDLRYLPTSLIHLQHLKVLDVSGNKNIRSPPRHVCDQGKDAVMKVLKLRFTRRNLWKDSQRWYTNCDGHLKDDIRVKSLLEHCVATVLQFKVEYLLQTALPPPLKRYLHEKETAKMEVINVAKCSRCSGFFSSQLTFDSHDC</sequence>